<dbReference type="Pfam" id="PF06996">
    <property type="entry name" value="T6SS_TssG"/>
    <property type="match status" value="1"/>
</dbReference>
<dbReference type="EMBL" id="WIBF01000012">
    <property type="protein sequence ID" value="MQQ10105.1"/>
    <property type="molecule type" value="Genomic_DNA"/>
</dbReference>
<protein>
    <submittedName>
        <fullName evidence="1">Type VI secretion system baseplate subunit TssG</fullName>
    </submittedName>
</protein>
<evidence type="ECO:0000313" key="1">
    <source>
        <dbReference type="EMBL" id="MQQ10105.1"/>
    </source>
</evidence>
<gene>
    <name evidence="1" type="primary">tssG</name>
    <name evidence="1" type="ORF">GFB49_16680</name>
</gene>
<sequence length="345" mass="37830">MASDGGPRPDDIGLFGRLAADPKAHHIFQALRILEAQHADAPRLGESRRPRQDQVRLGQEAELAFPPTTIADFKPGGGGAPAQLTNRVFGLFGPQGPLPLHLTGYARDRKRNHRDGAMVAFADMLTHRLMSLWYRAWCQGSLTHSFDRADDPMAARVAAACGYNADTLANRDDFPDLARLHFSGLLSQGARNPEGLETILEEFLGVPVTLQEFVGSWLHLEPDDLWQLGRGSLGQTTNVGQKVWSRSAKFRLRIGPLSLADYERLLPGGASLNRLRAIVRTYIGDQLDWDVNLVLAGDAVPRAQLGGSTRLGHTSWVRSRPDPDADQADVDDLYLYPGTAQCTAQ</sequence>
<comment type="caution">
    <text evidence="1">The sequence shown here is derived from an EMBL/GenBank/DDBJ whole genome shotgun (WGS) entry which is preliminary data.</text>
</comment>
<dbReference type="NCBIfam" id="TIGR03347">
    <property type="entry name" value="VI_chp_1"/>
    <property type="match status" value="1"/>
</dbReference>
<keyword evidence="2" id="KW-1185">Reference proteome</keyword>
<dbReference type="PANTHER" id="PTHR35564">
    <property type="match status" value="1"/>
</dbReference>
<dbReference type="AlphaFoldDB" id="A0A843YKB6"/>
<dbReference type="RefSeq" id="WP_153217084.1">
    <property type="nucleotide sequence ID" value="NZ_WIBF01000012.1"/>
</dbReference>
<organism evidence="1 2">
    <name type="scientific">Tritonibacter litoralis</name>
    <dbReference type="NCBI Taxonomy" id="2662264"/>
    <lineage>
        <taxon>Bacteria</taxon>
        <taxon>Pseudomonadati</taxon>
        <taxon>Pseudomonadota</taxon>
        <taxon>Alphaproteobacteria</taxon>
        <taxon>Rhodobacterales</taxon>
        <taxon>Paracoccaceae</taxon>
        <taxon>Tritonibacter</taxon>
    </lineage>
</organism>
<dbReference type="InterPro" id="IPR010732">
    <property type="entry name" value="T6SS_TssG-like"/>
</dbReference>
<name>A0A843YKB6_9RHOB</name>
<reference evidence="1 2" key="1">
    <citation type="submission" date="2019-10" db="EMBL/GenBank/DDBJ databases">
        <title>Epibacterium sp. nov., isolated from seawater.</title>
        <authorList>
            <person name="Zhang X."/>
            <person name="Li N."/>
        </authorList>
    </citation>
    <scope>NUCLEOTIDE SEQUENCE [LARGE SCALE GENOMIC DNA]</scope>
    <source>
        <strain evidence="1 2">SM1979</strain>
    </source>
</reference>
<accession>A0A843YKB6</accession>
<dbReference type="PANTHER" id="PTHR35564:SF4">
    <property type="entry name" value="CYTOPLASMIC PROTEIN"/>
    <property type="match status" value="1"/>
</dbReference>
<proteinExistence type="predicted"/>
<dbReference type="Proteomes" id="UP000444174">
    <property type="component" value="Unassembled WGS sequence"/>
</dbReference>
<evidence type="ECO:0000313" key="2">
    <source>
        <dbReference type="Proteomes" id="UP000444174"/>
    </source>
</evidence>